<name>A0A1E8Q1P5_9MYCO</name>
<proteinExistence type="predicted"/>
<keyword evidence="2" id="KW-1185">Reference proteome</keyword>
<protein>
    <submittedName>
        <fullName evidence="1">Uncharacterized protein</fullName>
    </submittedName>
</protein>
<comment type="caution">
    <text evidence="1">The sequence shown here is derived from an EMBL/GenBank/DDBJ whole genome shotgun (WGS) entry which is preliminary data.</text>
</comment>
<evidence type="ECO:0000313" key="2">
    <source>
        <dbReference type="Proteomes" id="UP000178953"/>
    </source>
</evidence>
<evidence type="ECO:0000313" key="1">
    <source>
        <dbReference type="EMBL" id="OFJ52327.1"/>
    </source>
</evidence>
<dbReference type="Proteomes" id="UP000178953">
    <property type="component" value="Unassembled WGS sequence"/>
</dbReference>
<accession>A0A1E8Q1P5</accession>
<dbReference type="AlphaFoldDB" id="A0A1E8Q1P5"/>
<dbReference type="RefSeq" id="WP_068920327.1">
    <property type="nucleotide sequence ID" value="NZ_MCHX01000042.1"/>
</dbReference>
<reference evidence="1 2" key="1">
    <citation type="submission" date="2016-09" db="EMBL/GenBank/DDBJ databases">
        <title>genome sequence of Mycobacterium sp. 739 SCH.</title>
        <authorList>
            <person name="Greninger A.L."/>
            <person name="Qin X."/>
            <person name="Jerome K."/>
            <person name="Vora S."/>
            <person name="Quinn K."/>
        </authorList>
    </citation>
    <scope>NUCLEOTIDE SEQUENCE [LARGE SCALE GENOMIC DNA]</scope>
    <source>
        <strain evidence="1 2">SCH</strain>
    </source>
</reference>
<dbReference type="EMBL" id="MCHX01000042">
    <property type="protein sequence ID" value="OFJ52327.1"/>
    <property type="molecule type" value="Genomic_DNA"/>
</dbReference>
<gene>
    <name evidence="1" type="ORF">BEL07_17940</name>
</gene>
<sequence>MKKTSDRATADAYDLDLASSGAGWVGTFSILVRTLVADITDDGPYGPVQVTLSHGEVVTGELSPGSGDDVLRIGSRVIEIEYVTRVQA</sequence>
<organism evidence="1 2">
    <name type="scientific">Mycolicibacterium grossiae</name>
    <dbReference type="NCBI Taxonomy" id="1552759"/>
    <lineage>
        <taxon>Bacteria</taxon>
        <taxon>Bacillati</taxon>
        <taxon>Actinomycetota</taxon>
        <taxon>Actinomycetes</taxon>
        <taxon>Mycobacteriales</taxon>
        <taxon>Mycobacteriaceae</taxon>
        <taxon>Mycolicibacterium</taxon>
    </lineage>
</organism>